<dbReference type="Proteomes" id="UP000236732">
    <property type="component" value="Unassembled WGS sequence"/>
</dbReference>
<dbReference type="AlphaFoldDB" id="A0A1H6EN18"/>
<name>A0A1H6EN18_9ACTN</name>
<evidence type="ECO:0000313" key="2">
    <source>
        <dbReference type="Proteomes" id="UP000236732"/>
    </source>
</evidence>
<protein>
    <submittedName>
        <fullName evidence="1">Uncharacterized protein</fullName>
    </submittedName>
</protein>
<sequence>MGNVVDYVCAESLDRRSQQLTQAELDRLGELMTAGDDEE</sequence>
<dbReference type="EMBL" id="FNVT01000012">
    <property type="protein sequence ID" value="SEG99238.1"/>
    <property type="molecule type" value="Genomic_DNA"/>
</dbReference>
<proteinExistence type="predicted"/>
<accession>A0A1H6EN18</accession>
<gene>
    <name evidence="1" type="ORF">SAMN05444920_112310</name>
</gene>
<keyword evidence="2" id="KW-1185">Reference proteome</keyword>
<organism evidence="1 2">
    <name type="scientific">Nonomuraea solani</name>
    <dbReference type="NCBI Taxonomy" id="1144553"/>
    <lineage>
        <taxon>Bacteria</taxon>
        <taxon>Bacillati</taxon>
        <taxon>Actinomycetota</taxon>
        <taxon>Actinomycetes</taxon>
        <taxon>Streptosporangiales</taxon>
        <taxon>Streptosporangiaceae</taxon>
        <taxon>Nonomuraea</taxon>
    </lineage>
</organism>
<reference evidence="1 2" key="1">
    <citation type="submission" date="2016-10" db="EMBL/GenBank/DDBJ databases">
        <authorList>
            <person name="de Groot N.N."/>
        </authorList>
    </citation>
    <scope>NUCLEOTIDE SEQUENCE [LARGE SCALE GENOMIC DNA]</scope>
    <source>
        <strain evidence="1 2">CGMCC 4.7037</strain>
    </source>
</reference>
<evidence type="ECO:0000313" key="1">
    <source>
        <dbReference type="EMBL" id="SEG99238.1"/>
    </source>
</evidence>